<dbReference type="PANTHER" id="PTHR11066">
    <property type="entry name" value="ACYL-COA THIOESTERASE"/>
    <property type="match status" value="1"/>
</dbReference>
<dbReference type="InterPro" id="IPR003703">
    <property type="entry name" value="Acyl_CoA_thio"/>
</dbReference>
<name>A0A2T2N0M0_CORCC</name>
<keyword evidence="2" id="KW-0378">Hydrolase</keyword>
<dbReference type="Proteomes" id="UP000240883">
    <property type="component" value="Unassembled WGS sequence"/>
</dbReference>
<dbReference type="AlphaFoldDB" id="A0A2T2N0M0"/>
<dbReference type="EMBL" id="KZ678175">
    <property type="protein sequence ID" value="PSN58964.1"/>
    <property type="molecule type" value="Genomic_DNA"/>
</dbReference>
<dbReference type="InterPro" id="IPR049450">
    <property type="entry name" value="ACOT8-like_C"/>
</dbReference>
<dbReference type="SUPFAM" id="SSF54637">
    <property type="entry name" value="Thioesterase/thiol ester dehydrase-isomerase"/>
    <property type="match status" value="2"/>
</dbReference>
<keyword evidence="5" id="KW-0413">Isomerase</keyword>
<dbReference type="STRING" id="1448308.A0A2T2N0M0"/>
<feature type="domain" description="Acyl-CoA thioesterase-like N-terminal HotDog" evidence="3">
    <location>
        <begin position="25"/>
        <end position="96"/>
    </location>
</feature>
<dbReference type="InterPro" id="IPR042171">
    <property type="entry name" value="Acyl-CoA_hotdog"/>
</dbReference>
<evidence type="ECO:0000256" key="1">
    <source>
        <dbReference type="ARBA" id="ARBA00006538"/>
    </source>
</evidence>
<dbReference type="GO" id="GO:0047617">
    <property type="term" value="F:fatty acyl-CoA hydrolase activity"/>
    <property type="evidence" value="ECO:0007669"/>
    <property type="project" value="InterPro"/>
</dbReference>
<keyword evidence="6" id="KW-1185">Reference proteome</keyword>
<comment type="similarity">
    <text evidence="1">Belongs to the C/M/P thioester hydrolase family.</text>
</comment>
<dbReference type="Pfam" id="PF13622">
    <property type="entry name" value="4HBT_3"/>
    <property type="match status" value="1"/>
</dbReference>
<dbReference type="InterPro" id="IPR029069">
    <property type="entry name" value="HotDog_dom_sf"/>
</dbReference>
<sequence length="305" mass="33642">MTEDLAAQLAIRRIVNDEFTSKHFPLRMGNTAPIAYGGMTLGLGLNAACATVPETHRMYSALGHFLGPAILDQKLHCKVFRVRDTRSFATRRIVLEISADFHVVETGMFMYSASPIGVYSSTEASPTVQSSTKALLTSRVITKRDMEISTTMFAAGTLFFENRLPPESMSAQNLNGLAKTAKTTQDQLELTTKSSGDCYRLKSTSEDPSDQIACLAFLTDGGLSFLPLAHQNMFLDDAGACSSLDFALRIFRPGIDLREWHLRERSTIAGGHGRTYSEGRLWDRHNNLVASMTQQSILRPKLALL</sequence>
<dbReference type="GO" id="GO:0005782">
    <property type="term" value="C:peroxisomal matrix"/>
    <property type="evidence" value="ECO:0007669"/>
    <property type="project" value="UniProtKB-SubCell"/>
</dbReference>
<reference evidence="5 6" key="1">
    <citation type="journal article" date="2018" name="Front. Microbiol.">
        <title>Genome-Wide Analysis of Corynespora cassiicola Leaf Fall Disease Putative Effectors.</title>
        <authorList>
            <person name="Lopez D."/>
            <person name="Ribeiro S."/>
            <person name="Label P."/>
            <person name="Fumanal B."/>
            <person name="Venisse J.S."/>
            <person name="Kohler A."/>
            <person name="de Oliveira R.R."/>
            <person name="Labutti K."/>
            <person name="Lipzen A."/>
            <person name="Lail K."/>
            <person name="Bauer D."/>
            <person name="Ohm R.A."/>
            <person name="Barry K.W."/>
            <person name="Spatafora J."/>
            <person name="Grigoriev I.V."/>
            <person name="Martin F.M."/>
            <person name="Pujade-Renaud V."/>
        </authorList>
    </citation>
    <scope>NUCLEOTIDE SEQUENCE [LARGE SCALE GENOMIC DNA]</scope>
    <source>
        <strain evidence="5 6">Philippines</strain>
    </source>
</reference>
<dbReference type="InterPro" id="IPR049449">
    <property type="entry name" value="TesB_ACOT8-like_N"/>
</dbReference>
<dbReference type="CDD" id="cd03444">
    <property type="entry name" value="Thioesterase_II_repeat1"/>
    <property type="match status" value="1"/>
</dbReference>
<evidence type="ECO:0000313" key="5">
    <source>
        <dbReference type="EMBL" id="PSN58964.1"/>
    </source>
</evidence>
<evidence type="ECO:0000313" key="6">
    <source>
        <dbReference type="Proteomes" id="UP000240883"/>
    </source>
</evidence>
<evidence type="ECO:0000259" key="3">
    <source>
        <dbReference type="Pfam" id="PF13622"/>
    </source>
</evidence>
<feature type="domain" description="Acyl-CoA thioesterase-like C-terminal" evidence="4">
    <location>
        <begin position="198"/>
        <end position="297"/>
    </location>
</feature>
<dbReference type="PANTHER" id="PTHR11066:SF35">
    <property type="entry name" value="ACYL-COA THIOESTERASE II"/>
    <property type="match status" value="1"/>
</dbReference>
<protein>
    <submittedName>
        <fullName evidence="5">Thioesterase/thiol ester dehydrase-isomerase</fullName>
    </submittedName>
</protein>
<dbReference type="OrthoDB" id="68328at2759"/>
<dbReference type="GO" id="GO:0006637">
    <property type="term" value="P:acyl-CoA metabolic process"/>
    <property type="evidence" value="ECO:0007669"/>
    <property type="project" value="InterPro"/>
</dbReference>
<accession>A0A2T2N0M0</accession>
<evidence type="ECO:0000259" key="4">
    <source>
        <dbReference type="Pfam" id="PF20789"/>
    </source>
</evidence>
<dbReference type="CDD" id="cd03445">
    <property type="entry name" value="Thioesterase_II_repeat2"/>
    <property type="match status" value="1"/>
</dbReference>
<dbReference type="Pfam" id="PF20789">
    <property type="entry name" value="4HBT_3C"/>
    <property type="match status" value="1"/>
</dbReference>
<proteinExistence type="inferred from homology"/>
<dbReference type="GO" id="GO:0016853">
    <property type="term" value="F:isomerase activity"/>
    <property type="evidence" value="ECO:0007669"/>
    <property type="project" value="UniProtKB-KW"/>
</dbReference>
<dbReference type="Gene3D" id="2.40.160.210">
    <property type="entry name" value="Acyl-CoA thioesterase, double hotdog domain"/>
    <property type="match status" value="1"/>
</dbReference>
<dbReference type="GO" id="GO:0009062">
    <property type="term" value="P:fatty acid catabolic process"/>
    <property type="evidence" value="ECO:0007669"/>
    <property type="project" value="TreeGrafter"/>
</dbReference>
<gene>
    <name evidence="5" type="ORF">BS50DRAFT_614736</name>
</gene>
<organism evidence="5 6">
    <name type="scientific">Corynespora cassiicola Philippines</name>
    <dbReference type="NCBI Taxonomy" id="1448308"/>
    <lineage>
        <taxon>Eukaryota</taxon>
        <taxon>Fungi</taxon>
        <taxon>Dikarya</taxon>
        <taxon>Ascomycota</taxon>
        <taxon>Pezizomycotina</taxon>
        <taxon>Dothideomycetes</taxon>
        <taxon>Pleosporomycetidae</taxon>
        <taxon>Pleosporales</taxon>
        <taxon>Corynesporascaceae</taxon>
        <taxon>Corynespora</taxon>
    </lineage>
</organism>
<evidence type="ECO:0000256" key="2">
    <source>
        <dbReference type="ARBA" id="ARBA00022801"/>
    </source>
</evidence>